<keyword evidence="3 5" id="KW-1133">Transmembrane helix</keyword>
<evidence type="ECO:0000313" key="6">
    <source>
        <dbReference type="EMBL" id="OQD42805.1"/>
    </source>
</evidence>
<dbReference type="OrthoDB" id="7960583at2"/>
<dbReference type="Pfam" id="PF13564">
    <property type="entry name" value="DoxX_2"/>
    <property type="match status" value="1"/>
</dbReference>
<sequence length="117" mass="13237">MKAIYWSSTLIISVFLFLSSYSYVFSKSTIQGIKALGFPDFFRIELAILKFLAAIVLLLPFASLQLKEWAYAGVGLFLITALIAHIKHKDSIFITFLLVILMGILIISNIYMNKILK</sequence>
<evidence type="ECO:0000256" key="5">
    <source>
        <dbReference type="SAM" id="Phobius"/>
    </source>
</evidence>
<evidence type="ECO:0000256" key="3">
    <source>
        <dbReference type="ARBA" id="ARBA00022989"/>
    </source>
</evidence>
<evidence type="ECO:0000256" key="4">
    <source>
        <dbReference type="ARBA" id="ARBA00023136"/>
    </source>
</evidence>
<gene>
    <name evidence="6" type="ORF">BUL40_09840</name>
</gene>
<feature type="transmembrane region" description="Helical" evidence="5">
    <location>
        <begin position="42"/>
        <end position="62"/>
    </location>
</feature>
<accession>A0A1V6LRL3</accession>
<evidence type="ECO:0008006" key="8">
    <source>
        <dbReference type="Google" id="ProtNLM"/>
    </source>
</evidence>
<reference evidence="6 7" key="1">
    <citation type="submission" date="2016-12" db="EMBL/GenBank/DDBJ databases">
        <authorList>
            <person name="Song W.-J."/>
            <person name="Kurnit D.M."/>
        </authorList>
    </citation>
    <scope>NUCLEOTIDE SEQUENCE [LARGE SCALE GENOMIC DNA]</scope>
    <source>
        <strain evidence="6 7">HSG9</strain>
    </source>
</reference>
<feature type="transmembrane region" description="Helical" evidence="5">
    <location>
        <begin position="92"/>
        <end position="112"/>
    </location>
</feature>
<keyword evidence="4 5" id="KW-0472">Membrane</keyword>
<evidence type="ECO:0000313" key="7">
    <source>
        <dbReference type="Proteomes" id="UP000191680"/>
    </source>
</evidence>
<dbReference type="EMBL" id="MTBC01000005">
    <property type="protein sequence ID" value="OQD42805.1"/>
    <property type="molecule type" value="Genomic_DNA"/>
</dbReference>
<comment type="caution">
    <text evidence="6">The sequence shown here is derived from an EMBL/GenBank/DDBJ whole genome shotgun (WGS) entry which is preliminary data.</text>
</comment>
<dbReference type="InterPro" id="IPR032808">
    <property type="entry name" value="DoxX"/>
</dbReference>
<organism evidence="6 7">
    <name type="scientific">Croceivirga radicis</name>
    <dbReference type="NCBI Taxonomy" id="1929488"/>
    <lineage>
        <taxon>Bacteria</taxon>
        <taxon>Pseudomonadati</taxon>
        <taxon>Bacteroidota</taxon>
        <taxon>Flavobacteriia</taxon>
        <taxon>Flavobacteriales</taxon>
        <taxon>Flavobacteriaceae</taxon>
        <taxon>Croceivirga</taxon>
    </lineage>
</organism>
<dbReference type="GO" id="GO:0016020">
    <property type="term" value="C:membrane"/>
    <property type="evidence" value="ECO:0007669"/>
    <property type="project" value="UniProtKB-SubCell"/>
</dbReference>
<proteinExistence type="predicted"/>
<protein>
    <recommendedName>
        <fullName evidence="8">DoxX-like family protein</fullName>
    </recommendedName>
</protein>
<dbReference type="AlphaFoldDB" id="A0A1V6LRL3"/>
<dbReference type="Proteomes" id="UP000191680">
    <property type="component" value="Unassembled WGS sequence"/>
</dbReference>
<comment type="subcellular location">
    <subcellularLocation>
        <location evidence="1">Membrane</location>
        <topology evidence="1">Multi-pass membrane protein</topology>
    </subcellularLocation>
</comment>
<evidence type="ECO:0000256" key="1">
    <source>
        <dbReference type="ARBA" id="ARBA00004141"/>
    </source>
</evidence>
<evidence type="ECO:0000256" key="2">
    <source>
        <dbReference type="ARBA" id="ARBA00022692"/>
    </source>
</evidence>
<keyword evidence="7" id="KW-1185">Reference proteome</keyword>
<keyword evidence="2 5" id="KW-0812">Transmembrane</keyword>
<dbReference type="RefSeq" id="WP_080319118.1">
    <property type="nucleotide sequence ID" value="NZ_MTBC01000005.1"/>
</dbReference>
<name>A0A1V6LRL3_9FLAO</name>
<feature type="transmembrane region" description="Helical" evidence="5">
    <location>
        <begin position="69"/>
        <end position="86"/>
    </location>
</feature>